<evidence type="ECO:0000256" key="1">
    <source>
        <dbReference type="SAM" id="MobiDB-lite"/>
    </source>
</evidence>
<organism evidence="2 3">
    <name type="scientific">Ataeniobius toweri</name>
    <dbReference type="NCBI Taxonomy" id="208326"/>
    <lineage>
        <taxon>Eukaryota</taxon>
        <taxon>Metazoa</taxon>
        <taxon>Chordata</taxon>
        <taxon>Craniata</taxon>
        <taxon>Vertebrata</taxon>
        <taxon>Euteleostomi</taxon>
        <taxon>Actinopterygii</taxon>
        <taxon>Neopterygii</taxon>
        <taxon>Teleostei</taxon>
        <taxon>Neoteleostei</taxon>
        <taxon>Acanthomorphata</taxon>
        <taxon>Ovalentaria</taxon>
        <taxon>Atherinomorphae</taxon>
        <taxon>Cyprinodontiformes</taxon>
        <taxon>Goodeidae</taxon>
        <taxon>Ataeniobius</taxon>
    </lineage>
</organism>
<sequence>MEWLTSKQVRAPAGSGTNHKGLPSLGSGALAVCLSPPPGGRAPPPGSGGCLPLWGIGTWTWEYSLCMGIVGECTTSIIVCLYVGCVGVSVFMCTHENGNV</sequence>
<reference evidence="2 3" key="1">
    <citation type="submission" date="2021-07" db="EMBL/GenBank/DDBJ databases">
        <authorList>
            <person name="Palmer J.M."/>
        </authorList>
    </citation>
    <scope>NUCLEOTIDE SEQUENCE [LARGE SCALE GENOMIC DNA]</scope>
    <source>
        <strain evidence="2 3">AT_MEX2019</strain>
        <tissue evidence="2">Muscle</tissue>
    </source>
</reference>
<name>A0ABU7B9E2_9TELE</name>
<dbReference type="Proteomes" id="UP001345963">
    <property type="component" value="Unassembled WGS sequence"/>
</dbReference>
<evidence type="ECO:0000313" key="2">
    <source>
        <dbReference type="EMBL" id="MED6246710.1"/>
    </source>
</evidence>
<protein>
    <submittedName>
        <fullName evidence="2">Uncharacterized protein</fullName>
    </submittedName>
</protein>
<feature type="region of interest" description="Disordered" evidence="1">
    <location>
        <begin position="1"/>
        <end position="22"/>
    </location>
</feature>
<gene>
    <name evidence="2" type="ORF">ATANTOWER_022306</name>
</gene>
<proteinExistence type="predicted"/>
<dbReference type="EMBL" id="JAHUTI010044195">
    <property type="protein sequence ID" value="MED6246710.1"/>
    <property type="molecule type" value="Genomic_DNA"/>
</dbReference>
<keyword evidence="3" id="KW-1185">Reference proteome</keyword>
<comment type="caution">
    <text evidence="2">The sequence shown here is derived from an EMBL/GenBank/DDBJ whole genome shotgun (WGS) entry which is preliminary data.</text>
</comment>
<accession>A0ABU7B9E2</accession>
<evidence type="ECO:0000313" key="3">
    <source>
        <dbReference type="Proteomes" id="UP001345963"/>
    </source>
</evidence>